<organism evidence="2 3">
    <name type="scientific">Sphingobium indicum BiD32</name>
    <dbReference type="NCBI Taxonomy" id="1301087"/>
    <lineage>
        <taxon>Bacteria</taxon>
        <taxon>Pseudomonadati</taxon>
        <taxon>Pseudomonadota</taxon>
        <taxon>Alphaproteobacteria</taxon>
        <taxon>Sphingomonadales</taxon>
        <taxon>Sphingomonadaceae</taxon>
        <taxon>Sphingobium</taxon>
    </lineage>
</organism>
<proteinExistence type="predicted"/>
<gene>
    <name evidence="2" type="ORF">EBBID32_9000</name>
</gene>
<dbReference type="Proteomes" id="UP000013201">
    <property type="component" value="Unassembled WGS sequence"/>
</dbReference>
<feature type="transmembrane region" description="Helical" evidence="1">
    <location>
        <begin position="28"/>
        <end position="48"/>
    </location>
</feature>
<evidence type="ECO:0000256" key="1">
    <source>
        <dbReference type="SAM" id="Phobius"/>
    </source>
</evidence>
<dbReference type="RefSeq" id="WP_006951407.1">
    <property type="nucleotide sequence ID" value="NZ_CAVK010000042.1"/>
</dbReference>
<keyword evidence="1" id="KW-1133">Transmembrane helix</keyword>
<dbReference type="AlphaFoldDB" id="N1MIF4"/>
<keyword evidence="1" id="KW-0472">Membrane</keyword>
<evidence type="ECO:0000313" key="2">
    <source>
        <dbReference type="EMBL" id="CCW16564.1"/>
    </source>
</evidence>
<keyword evidence="1" id="KW-0812">Transmembrane</keyword>
<accession>N1MIF4</accession>
<protein>
    <submittedName>
        <fullName evidence="2">Uncharacterized protein</fullName>
    </submittedName>
</protein>
<dbReference type="EMBL" id="CAVK010000042">
    <property type="protein sequence ID" value="CCW16564.1"/>
    <property type="molecule type" value="Genomic_DNA"/>
</dbReference>
<name>N1MIF4_9SPHN</name>
<reference evidence="3" key="2">
    <citation type="submission" date="2013-04" db="EMBL/GenBank/DDBJ databases">
        <title>Bisphenol A degrading Sphingobium sp. strain BiD32.</title>
        <authorList>
            <person name="Nielsen J.L."/>
            <person name="Zhou N.A."/>
            <person name="Kjeldal H."/>
        </authorList>
    </citation>
    <scope>NUCLEOTIDE SEQUENCE [LARGE SCALE GENOMIC DNA]</scope>
    <source>
        <strain evidence="3">BiD32</strain>
    </source>
</reference>
<reference evidence="2 3" key="1">
    <citation type="submission" date="2013-03" db="EMBL/GenBank/DDBJ databases">
        <authorList>
            <person name="Le V."/>
        </authorList>
    </citation>
    <scope>NUCLEOTIDE SEQUENCE [LARGE SCALE GENOMIC DNA]</scope>
    <source>
        <strain evidence="2 3">BiD32</strain>
    </source>
</reference>
<keyword evidence="3" id="KW-1185">Reference proteome</keyword>
<dbReference type="OrthoDB" id="7451469at2"/>
<evidence type="ECO:0000313" key="3">
    <source>
        <dbReference type="Proteomes" id="UP000013201"/>
    </source>
</evidence>
<feature type="transmembrane region" description="Helical" evidence="1">
    <location>
        <begin position="68"/>
        <end position="88"/>
    </location>
</feature>
<sequence>MNPAIEPDEALQNDEAVRVQPRPRASRWLWRPWFAKLWWAAMVAYWAGKVGSFYSPALDQFYTSALAGFLNIAFFPPLALMVLGLGFARAWFAWSDWEFVEPTHEQMFPKRSVGGMRDPYADPLDPRSGALHRRHFHRHH</sequence>
<comment type="caution">
    <text evidence="2">The sequence shown here is derived from an EMBL/GenBank/DDBJ whole genome shotgun (WGS) entry which is preliminary data.</text>
</comment>